<dbReference type="InterPro" id="IPR001296">
    <property type="entry name" value="Glyco_trans_1"/>
</dbReference>
<gene>
    <name evidence="2" type="ORF">UFOPK1835_02102</name>
</gene>
<protein>
    <submittedName>
        <fullName evidence="2">Unannotated protein</fullName>
    </submittedName>
</protein>
<dbReference type="CDD" id="cd01635">
    <property type="entry name" value="Glycosyltransferase_GTB-type"/>
    <property type="match status" value="1"/>
</dbReference>
<feature type="domain" description="Glycosyl transferase family 1" evidence="1">
    <location>
        <begin position="279"/>
        <end position="395"/>
    </location>
</feature>
<dbReference type="EMBL" id="CAEZUP010000144">
    <property type="protein sequence ID" value="CAB4625240.1"/>
    <property type="molecule type" value="Genomic_DNA"/>
</dbReference>
<dbReference type="PANTHER" id="PTHR46656">
    <property type="entry name" value="PUTATIVE-RELATED"/>
    <property type="match status" value="1"/>
</dbReference>
<dbReference type="GO" id="GO:0016757">
    <property type="term" value="F:glycosyltransferase activity"/>
    <property type="evidence" value="ECO:0007669"/>
    <property type="project" value="InterPro"/>
</dbReference>
<dbReference type="AlphaFoldDB" id="A0A6J6IL56"/>
<dbReference type="Gene3D" id="3.40.50.2000">
    <property type="entry name" value="Glycogen Phosphorylase B"/>
    <property type="match status" value="1"/>
</dbReference>
<name>A0A6J6IL56_9ZZZZ</name>
<sequence>MAAAAGESSSLPDLAAIDGPARFEEWLLEETADRGLPRYLEGLLAIRLDVEAAYPEMLRGRCDRFLLWLRSNAIRENRLSPMMVSSLDRIMSNWVPEEPASPVRGAPPVVEVIGLFRAELGVGEAARRSASALRSAGVVHRTTGWHRASASRESAVAPESSLDLRGKSDVAIVNVNADVFSWISDDLGPTHLHGRYRIGAWFWELSSFPKTLQPAFDLVDEVWAATRFMRDAISESSPVPVVHMPVPLVAPVVADVTRAELGLDERFTFLFVFDLLSVSGRKNPIGLIDAYTKAFAPGDGARLVIKTINGDQRVLDREQILIAADGRSDIAVLDGYLDAGHLGALLSAADCYVSLHRSEGLGLTMAESMALGKPVIATGYSGNVDFMSPETAYLVDHTLVPVGRGNDPYDPGAFWAEPDLGQAAAYMREIFENPVEAAATGARARADLERRFSPQACGRRMAQRIEQIRSDARRRG</sequence>
<dbReference type="SUPFAM" id="SSF53756">
    <property type="entry name" value="UDP-Glycosyltransferase/glycogen phosphorylase"/>
    <property type="match status" value="1"/>
</dbReference>
<dbReference type="Pfam" id="PF00534">
    <property type="entry name" value="Glycos_transf_1"/>
    <property type="match status" value="1"/>
</dbReference>
<evidence type="ECO:0000313" key="2">
    <source>
        <dbReference type="EMBL" id="CAB4625240.1"/>
    </source>
</evidence>
<accession>A0A6J6IL56</accession>
<reference evidence="2" key="1">
    <citation type="submission" date="2020-05" db="EMBL/GenBank/DDBJ databases">
        <authorList>
            <person name="Chiriac C."/>
            <person name="Salcher M."/>
            <person name="Ghai R."/>
            <person name="Kavagutti S V."/>
        </authorList>
    </citation>
    <scope>NUCLEOTIDE SEQUENCE</scope>
</reference>
<proteinExistence type="predicted"/>
<dbReference type="PANTHER" id="PTHR46656:SF3">
    <property type="entry name" value="PUTATIVE-RELATED"/>
    <property type="match status" value="1"/>
</dbReference>
<organism evidence="2">
    <name type="scientific">freshwater metagenome</name>
    <dbReference type="NCBI Taxonomy" id="449393"/>
    <lineage>
        <taxon>unclassified sequences</taxon>
        <taxon>metagenomes</taxon>
        <taxon>ecological metagenomes</taxon>
    </lineage>
</organism>
<evidence type="ECO:0000259" key="1">
    <source>
        <dbReference type="Pfam" id="PF00534"/>
    </source>
</evidence>